<comment type="caution">
    <text evidence="9">The sequence shown here is derived from an EMBL/GenBank/DDBJ whole genome shotgun (WGS) entry which is preliminary data.</text>
</comment>
<keyword evidence="2" id="KW-0645">Protease</keyword>
<feature type="domain" description="Peptidase M16 C-terminal" evidence="8">
    <location>
        <begin position="698"/>
        <end position="879"/>
    </location>
</feature>
<keyword evidence="6" id="KW-0732">Signal</keyword>
<evidence type="ECO:0000259" key="8">
    <source>
        <dbReference type="Pfam" id="PF05193"/>
    </source>
</evidence>
<gene>
    <name evidence="9" type="ORF">W5A_10609</name>
</gene>
<dbReference type="GO" id="GO:0006508">
    <property type="term" value="P:proteolysis"/>
    <property type="evidence" value="ECO:0007669"/>
    <property type="project" value="UniProtKB-KW"/>
</dbReference>
<feature type="domain" description="Peptidase M16 C-terminal" evidence="8">
    <location>
        <begin position="212"/>
        <end position="389"/>
    </location>
</feature>
<dbReference type="GO" id="GO:0008237">
    <property type="term" value="F:metallopeptidase activity"/>
    <property type="evidence" value="ECO:0007669"/>
    <property type="project" value="UniProtKB-KW"/>
</dbReference>
<dbReference type="InterPro" id="IPR011249">
    <property type="entry name" value="Metalloenz_LuxS/M16"/>
</dbReference>
<dbReference type="PANTHER" id="PTHR43690:SF17">
    <property type="entry name" value="PROTEIN YHJJ"/>
    <property type="match status" value="1"/>
</dbReference>
<dbReference type="InterPro" id="IPR050626">
    <property type="entry name" value="Peptidase_M16"/>
</dbReference>
<organism evidence="9 10">
    <name type="scientific">Imtechella halotolerans K1</name>
    <dbReference type="NCBI Taxonomy" id="946077"/>
    <lineage>
        <taxon>Bacteria</taxon>
        <taxon>Pseudomonadati</taxon>
        <taxon>Bacteroidota</taxon>
        <taxon>Flavobacteriia</taxon>
        <taxon>Flavobacteriales</taxon>
        <taxon>Flavobacteriaceae</taxon>
        <taxon>Imtechella</taxon>
    </lineage>
</organism>
<evidence type="ECO:0000256" key="2">
    <source>
        <dbReference type="ARBA" id="ARBA00022670"/>
    </source>
</evidence>
<keyword evidence="4" id="KW-0862">Zinc</keyword>
<evidence type="ECO:0000256" key="3">
    <source>
        <dbReference type="ARBA" id="ARBA00022801"/>
    </source>
</evidence>
<sequence length="952" mass="112039">MNIRTQSIISLLLVLFCNNPASKAQIQENKDTIDNPSIKYGKLPNGFTYYIKPIDKPMEKLEISFLVKVGNYNEDMYHLDFAHAVEHLAFKSAKHFPANILNDNSFLQHLEMKKNDISAQTSNFYTIYSFKIPSHRKDALTAGFQFFQDIAKNLKINKKDVDNERGPLRQEMVFRQGGNMDSYFFKTKLESLLFPCLNNYSDFFEHNNNFSWKSLHDYYKKWYRPDLMAVVVIGKIEKINDIENQIQNYFSSLKSPKYSPPSANCFKEYFYGENKFLVLEKPKSISDNKVNVKLNIRDIKTIHNGDYKSEIIWGMITKVLNNRFKEQANSYNEDFVLNFHPPTRVTPIFQINFKTRNNEIPQSLNKAIYSIEQLKKFGFNLEEWEDIIRSHFSNAPQQYFHLQPEYWLEQISNHFIYEDNLAENKPEKIKQWLSEITLDEINNIIKEYLTSSPNDIAVSIPNGFPILEYNEEQFNNWILQAKKIKVSPFKYPNAPKQLLSNSEVAKLKNINFIDYGTNKFGTYEIQLNNGVKVAFQSVKPTISLNQNRIMFHGFSKKGASIFPKEDYFSAINAPLIIRNAGVGEIDKYALSRYLKGTSFNKGIFPYVHYNETGIRGNVMLKDLESFLQLVYLYFTNPRKDSNAFENWKKDEEKRHQSPTYNDLIQEDFNVEIRQFLGDSTVVFEGTKRLNGIEETDMDRAYKIYQQLYGDASEFTFLISGDFQIKSVLPMIQKYLGNLPMRHQKTEIHPYKKNKVHFINPPIYHMFSAQNVNGAYEMKSIKYNLRFITQPENPLGWKEKIKVELLGLLMNEKIKKLRFSRNAALYYLAAYGRYNSNINSYELGITLDCIKEEIEMIRYESKNIIEQIKKGGFTTDEFKFILDSYLNSSRYNVNHINKNEQIILNMYNFYRHNITWKNNFEEQQFIRSLTKEDLQKTAQKYLNKNKVMEFLMI</sequence>
<dbReference type="Pfam" id="PF00675">
    <property type="entry name" value="Peptidase_M16"/>
    <property type="match status" value="1"/>
</dbReference>
<feature type="signal peptide" evidence="6">
    <location>
        <begin position="1"/>
        <end position="23"/>
    </location>
</feature>
<evidence type="ECO:0000313" key="9">
    <source>
        <dbReference type="EMBL" id="EID73523.1"/>
    </source>
</evidence>
<evidence type="ECO:0000256" key="5">
    <source>
        <dbReference type="ARBA" id="ARBA00023049"/>
    </source>
</evidence>
<keyword evidence="3" id="KW-0378">Hydrolase</keyword>
<comment type="similarity">
    <text evidence="1">Belongs to the peptidase M16 family.</text>
</comment>
<dbReference type="OrthoDB" id="9811314at2"/>
<dbReference type="PANTHER" id="PTHR43690">
    <property type="entry name" value="NARDILYSIN"/>
    <property type="match status" value="1"/>
</dbReference>
<dbReference type="EMBL" id="AJJU01000021">
    <property type="protein sequence ID" value="EID73523.1"/>
    <property type="molecule type" value="Genomic_DNA"/>
</dbReference>
<keyword evidence="5" id="KW-0482">Metalloprotease</keyword>
<name>I0WAV7_9FLAO</name>
<evidence type="ECO:0000313" key="10">
    <source>
        <dbReference type="Proteomes" id="UP000005938"/>
    </source>
</evidence>
<dbReference type="Proteomes" id="UP000005938">
    <property type="component" value="Unassembled WGS sequence"/>
</dbReference>
<dbReference type="Pfam" id="PF05193">
    <property type="entry name" value="Peptidase_M16_C"/>
    <property type="match status" value="2"/>
</dbReference>
<keyword evidence="10" id="KW-1185">Reference proteome</keyword>
<dbReference type="GO" id="GO:0046872">
    <property type="term" value="F:metal ion binding"/>
    <property type="evidence" value="ECO:0007669"/>
    <property type="project" value="InterPro"/>
</dbReference>
<dbReference type="InterPro" id="IPR011765">
    <property type="entry name" value="Pept_M16_N"/>
</dbReference>
<evidence type="ECO:0000256" key="4">
    <source>
        <dbReference type="ARBA" id="ARBA00022833"/>
    </source>
</evidence>
<accession>I0WAV7</accession>
<dbReference type="AlphaFoldDB" id="I0WAV7"/>
<reference evidence="9 10" key="1">
    <citation type="journal article" date="2012" name="J. Bacteriol.">
        <title>Genome Sequence of the Halotolerant Bacterium Imtechella halotolerans K1T.</title>
        <authorList>
            <person name="Kumar S."/>
            <person name="Vikram S."/>
            <person name="Subramanian S."/>
            <person name="Raghava G.P."/>
            <person name="Pinnaka A.K."/>
        </authorList>
    </citation>
    <scope>NUCLEOTIDE SEQUENCE [LARGE SCALE GENOMIC DNA]</scope>
    <source>
        <strain evidence="9 10">K1</strain>
    </source>
</reference>
<feature type="domain" description="Peptidase M16 N-terminal" evidence="7">
    <location>
        <begin position="59"/>
        <end position="172"/>
    </location>
</feature>
<dbReference type="STRING" id="946077.W5A_10609"/>
<dbReference type="SUPFAM" id="SSF63411">
    <property type="entry name" value="LuxS/MPP-like metallohydrolase"/>
    <property type="match status" value="4"/>
</dbReference>
<protein>
    <submittedName>
        <fullName evidence="9">Peptidase M16</fullName>
    </submittedName>
</protein>
<proteinExistence type="inferred from homology"/>
<dbReference type="Gene3D" id="3.30.830.10">
    <property type="entry name" value="Metalloenzyme, LuxS/M16 peptidase-like"/>
    <property type="match status" value="4"/>
</dbReference>
<evidence type="ECO:0000256" key="6">
    <source>
        <dbReference type="SAM" id="SignalP"/>
    </source>
</evidence>
<dbReference type="eggNOG" id="COG0612">
    <property type="taxonomic scope" value="Bacteria"/>
</dbReference>
<evidence type="ECO:0000259" key="7">
    <source>
        <dbReference type="Pfam" id="PF00675"/>
    </source>
</evidence>
<evidence type="ECO:0000256" key="1">
    <source>
        <dbReference type="ARBA" id="ARBA00007261"/>
    </source>
</evidence>
<feature type="chain" id="PRO_5003635291" evidence="6">
    <location>
        <begin position="24"/>
        <end position="952"/>
    </location>
</feature>
<dbReference type="InterPro" id="IPR007863">
    <property type="entry name" value="Peptidase_M16_C"/>
</dbReference>